<accession>A0ACA9KE59</accession>
<dbReference type="EMBL" id="CAJVPW010000837">
    <property type="protein sequence ID" value="CAG8467331.1"/>
    <property type="molecule type" value="Genomic_DNA"/>
</dbReference>
<gene>
    <name evidence="1" type="ORF">SPELUC_LOCUS1533</name>
</gene>
<reference evidence="1" key="1">
    <citation type="submission" date="2021-06" db="EMBL/GenBank/DDBJ databases">
        <authorList>
            <person name="Kallberg Y."/>
            <person name="Tangrot J."/>
            <person name="Rosling A."/>
        </authorList>
    </citation>
    <scope>NUCLEOTIDE SEQUENCE</scope>
    <source>
        <strain evidence="1">28 12/20/2015</strain>
    </source>
</reference>
<organism evidence="1 2">
    <name type="scientific">Cetraspora pellucida</name>
    <dbReference type="NCBI Taxonomy" id="1433469"/>
    <lineage>
        <taxon>Eukaryota</taxon>
        <taxon>Fungi</taxon>
        <taxon>Fungi incertae sedis</taxon>
        <taxon>Mucoromycota</taxon>
        <taxon>Glomeromycotina</taxon>
        <taxon>Glomeromycetes</taxon>
        <taxon>Diversisporales</taxon>
        <taxon>Gigasporaceae</taxon>
        <taxon>Cetraspora</taxon>
    </lineage>
</organism>
<evidence type="ECO:0000313" key="1">
    <source>
        <dbReference type="EMBL" id="CAG8467331.1"/>
    </source>
</evidence>
<evidence type="ECO:0000313" key="2">
    <source>
        <dbReference type="Proteomes" id="UP000789366"/>
    </source>
</evidence>
<comment type="caution">
    <text evidence="1">The sequence shown here is derived from an EMBL/GenBank/DDBJ whole genome shotgun (WGS) entry which is preliminary data.</text>
</comment>
<proteinExistence type="predicted"/>
<keyword evidence="2" id="KW-1185">Reference proteome</keyword>
<sequence>MNSDNKCILNKHIYNKYVYNKYNIIQEISDLFNMFARRKNNKEFADQPNPKKVKHKILSPDEKLYTNPDKKHQLQLDKIVKKATSHHVLKKTKLKRVTTK</sequence>
<name>A0ACA9KE59_9GLOM</name>
<dbReference type="Proteomes" id="UP000789366">
    <property type="component" value="Unassembled WGS sequence"/>
</dbReference>
<protein>
    <submittedName>
        <fullName evidence="1">3610_t:CDS:1</fullName>
    </submittedName>
</protein>